<dbReference type="OMA" id="YAECRIC"/>
<keyword evidence="5" id="KW-0812">Transmembrane</keyword>
<feature type="domain" description="Fucosyltransferase C-terminal" evidence="6">
    <location>
        <begin position="316"/>
        <end position="411"/>
    </location>
</feature>
<dbReference type="PANTHER" id="PTHR11929">
    <property type="entry name" value="ALPHA- 1,3 -FUCOSYLTRANSFERASE"/>
    <property type="match status" value="1"/>
</dbReference>
<evidence type="ECO:0000256" key="4">
    <source>
        <dbReference type="ARBA" id="ARBA00022679"/>
    </source>
</evidence>
<dbReference type="Proteomes" id="UP000011083">
    <property type="component" value="Unassembled WGS sequence"/>
</dbReference>
<dbReference type="EMBL" id="KB007974">
    <property type="protein sequence ID" value="ELR17173.1"/>
    <property type="molecule type" value="Genomic_DNA"/>
</dbReference>
<dbReference type="InterPro" id="IPR038577">
    <property type="entry name" value="GT10-like_C_sf"/>
</dbReference>
<dbReference type="RefSeq" id="XP_004339186.1">
    <property type="nucleotide sequence ID" value="XM_004339138.1"/>
</dbReference>
<dbReference type="InterPro" id="IPR001503">
    <property type="entry name" value="Glyco_trans_10"/>
</dbReference>
<accession>L8GX84</accession>
<evidence type="ECO:0000259" key="6">
    <source>
        <dbReference type="Pfam" id="PF00852"/>
    </source>
</evidence>
<reference evidence="7 8" key="1">
    <citation type="journal article" date="2013" name="Genome Biol.">
        <title>Genome of Acanthamoeba castellanii highlights extensive lateral gene transfer and early evolution of tyrosine kinase signaling.</title>
        <authorList>
            <person name="Clarke M."/>
            <person name="Lohan A.J."/>
            <person name="Liu B."/>
            <person name="Lagkouvardos I."/>
            <person name="Roy S."/>
            <person name="Zafar N."/>
            <person name="Bertelli C."/>
            <person name="Schilde C."/>
            <person name="Kianianmomeni A."/>
            <person name="Burglin T.R."/>
            <person name="Frech C."/>
            <person name="Turcotte B."/>
            <person name="Kopec K.O."/>
            <person name="Synnott J.M."/>
            <person name="Choo C."/>
            <person name="Paponov I."/>
            <person name="Finkler A."/>
            <person name="Soon Heng Tan C."/>
            <person name="Hutchins A.P."/>
            <person name="Weinmeier T."/>
            <person name="Rattei T."/>
            <person name="Chu J.S."/>
            <person name="Gimenez G."/>
            <person name="Irimia M."/>
            <person name="Rigden D.J."/>
            <person name="Fitzpatrick D.A."/>
            <person name="Lorenzo-Morales J."/>
            <person name="Bateman A."/>
            <person name="Chiu C.H."/>
            <person name="Tang P."/>
            <person name="Hegemann P."/>
            <person name="Fromm H."/>
            <person name="Raoult D."/>
            <person name="Greub G."/>
            <person name="Miranda-Saavedra D."/>
            <person name="Chen N."/>
            <person name="Nash P."/>
            <person name="Ginger M.L."/>
            <person name="Horn M."/>
            <person name="Schaap P."/>
            <person name="Caler L."/>
            <person name="Loftus B."/>
        </authorList>
    </citation>
    <scope>NUCLEOTIDE SEQUENCE [LARGE SCALE GENOMIC DNA]</scope>
    <source>
        <strain evidence="7 8">Neff</strain>
    </source>
</reference>
<evidence type="ECO:0000256" key="5">
    <source>
        <dbReference type="RuleBase" id="RU003832"/>
    </source>
</evidence>
<gene>
    <name evidence="7" type="ORF">ACA1_058290</name>
</gene>
<dbReference type="SUPFAM" id="SSF53756">
    <property type="entry name" value="UDP-Glycosyltransferase/glycogen phosphorylase"/>
    <property type="match status" value="1"/>
</dbReference>
<comment type="pathway">
    <text evidence="1">Protein modification; protein glycosylation.</text>
</comment>
<dbReference type="InterPro" id="IPR055270">
    <property type="entry name" value="Glyco_tran_10_C"/>
</dbReference>
<dbReference type="EC" id="2.4.1.-" evidence="5"/>
<keyword evidence="4 5" id="KW-0808">Transferase</keyword>
<comment type="similarity">
    <text evidence="2 5">Belongs to the glycosyltransferase 10 family.</text>
</comment>
<dbReference type="UniPathway" id="UPA00378"/>
<evidence type="ECO:0000313" key="7">
    <source>
        <dbReference type="EMBL" id="ELR17173.1"/>
    </source>
</evidence>
<keyword evidence="5" id="KW-0333">Golgi apparatus</keyword>
<proteinExistence type="inferred from homology"/>
<keyword evidence="8" id="KW-1185">Reference proteome</keyword>
<organism evidence="7 8">
    <name type="scientific">Acanthamoeba castellanii (strain ATCC 30010 / Neff)</name>
    <dbReference type="NCBI Taxonomy" id="1257118"/>
    <lineage>
        <taxon>Eukaryota</taxon>
        <taxon>Amoebozoa</taxon>
        <taxon>Discosea</taxon>
        <taxon>Longamoebia</taxon>
        <taxon>Centramoebida</taxon>
        <taxon>Acanthamoebidae</taxon>
        <taxon>Acanthamoeba</taxon>
    </lineage>
</organism>
<keyword evidence="5" id="KW-1133">Transmembrane helix</keyword>
<sequence>MKYGGATMRPRLGVSGRSKRGTFIKWSILLSVLGLLSFYLYVMFATFRGGDAGSTHPVADAREPQVIDPKKQQLDEAHRTDPILQRKRKIILSTGHGKWNTGVWPAWGYGQTVTLNWAAAGVEVNKKCSIECEISHEGSAGYADADAVVMELTNHPKFGYDRDMPIAWPEESRPNPRHWYTAKVDGHKVPTNLPLTGIFYYEAVQSYPGYTAKDPAIKSRIDFSMTPDLDSTMPVTLICPWGHTVSEYLRPPPLKPSERFIAYFNEHGIAPPFLKIVEELFAAAGDRMHSYGPFRSNRDMPDEAGGNPYQLSRRISFMGTYKFVLVTEALVEDSFIAPEWSHAILGGAVPVYIGTPNIGNFAPGPRSFVDIRDFASGAELWEFLLRFDNNDEAYQQWFDWKAGAKKAYKADEKSQHAVGTGEGVHVDDIEAEVLRRRMVRWSKPVVERLHDLDAEAAAAFHDTASMAWRWFRAHIDNCVHYAECRLCELVTKLT</sequence>
<evidence type="ECO:0000256" key="3">
    <source>
        <dbReference type="ARBA" id="ARBA00022676"/>
    </source>
</evidence>
<dbReference type="OrthoDB" id="427096at2759"/>
<dbReference type="Pfam" id="PF00852">
    <property type="entry name" value="Glyco_transf_10"/>
    <property type="match status" value="1"/>
</dbReference>
<comment type="subcellular location">
    <subcellularLocation>
        <location evidence="5">Golgi apparatus</location>
        <location evidence="5">Golgi stack membrane</location>
        <topology evidence="5">Single-pass type II membrane protein</topology>
    </subcellularLocation>
</comment>
<dbReference type="PANTHER" id="PTHR11929:SF194">
    <property type="entry name" value="ALPHA-(1,3)-FUCOSYLTRANSFERASE 10"/>
    <property type="match status" value="1"/>
</dbReference>
<evidence type="ECO:0000256" key="1">
    <source>
        <dbReference type="ARBA" id="ARBA00004922"/>
    </source>
</evidence>
<protein>
    <recommendedName>
        <fullName evidence="5">Fucosyltransferase</fullName>
        <ecNumber evidence="5">2.4.1.-</ecNumber>
    </recommendedName>
</protein>
<evidence type="ECO:0000256" key="2">
    <source>
        <dbReference type="ARBA" id="ARBA00008919"/>
    </source>
</evidence>
<dbReference type="GO" id="GO:0046920">
    <property type="term" value="F:alpha-(1-&gt;3)-fucosyltransferase activity"/>
    <property type="evidence" value="ECO:0007669"/>
    <property type="project" value="TreeGrafter"/>
</dbReference>
<dbReference type="Gene3D" id="3.40.50.11660">
    <property type="entry name" value="Glycosyl transferase family 10, C-terminal domain"/>
    <property type="match status" value="1"/>
</dbReference>
<dbReference type="VEuPathDB" id="AmoebaDB:ACA1_058290"/>
<evidence type="ECO:0000313" key="8">
    <source>
        <dbReference type="Proteomes" id="UP000011083"/>
    </source>
</evidence>
<name>L8GX84_ACACF</name>
<dbReference type="KEGG" id="acan:ACA1_058290"/>
<keyword evidence="5" id="KW-0472">Membrane</keyword>
<dbReference type="GeneID" id="14918517"/>
<keyword evidence="3 5" id="KW-0328">Glycosyltransferase</keyword>
<feature type="transmembrane region" description="Helical" evidence="5">
    <location>
        <begin position="21"/>
        <end position="44"/>
    </location>
</feature>
<dbReference type="GO" id="GO:0032580">
    <property type="term" value="C:Golgi cisterna membrane"/>
    <property type="evidence" value="ECO:0007669"/>
    <property type="project" value="UniProtKB-SubCell"/>
</dbReference>
<dbReference type="AlphaFoldDB" id="L8GX84"/>